<feature type="region of interest" description="Disordered" evidence="1">
    <location>
        <begin position="45"/>
        <end position="84"/>
    </location>
</feature>
<feature type="compositionally biased region" description="Polar residues" evidence="1">
    <location>
        <begin position="73"/>
        <end position="82"/>
    </location>
</feature>
<dbReference type="STRING" id="675120.N1PLJ9"/>
<evidence type="ECO:0000313" key="4">
    <source>
        <dbReference type="Proteomes" id="UP000016933"/>
    </source>
</evidence>
<sequence length="692" mass="74684">MQSMFRLPWCGDNHDQFKLSEKAHLDKMRPSPVVEIPNMLQHIKRKRSNAETSLPQIAPSPKKMRPEVGGAQQLPTPTSPFVSSHVRIPSTAETPLQAPQAHPTLTSDNGSTILKDSQAQAAASLASQSIIQEDHAPPVSANATAPSDGYFAPRTAHDMASKNLPDVLSGLTPLQQTIENEFNMQILMKHNELRLIEQELAKCQIALEQLRRCELRPYPGTSGPESSVSEGRGPAVVPPPGFSRPSHPPPYGVTDGPYARHYRHWLLNDPQFDSISPQTLAQAEYLANTAGRATRNNGQHHSRHASKSVKSSARGSDAQLAIPNYPQPAPVKDKNAPLVLRRSTDSQLVKLICKDCKRGNFSSIQGFLNHCRIAHKVDYKSHDMAAIDCGQLMDAQELANLPPETHATPAPKPHAPGRSVSHPTITMPKASSSFVHPLNTPAATPLHTPKPTPPHRIGSSRPIAPTMPVKSGSLSSNFKPSSQAPRLSAHFAKHNLGGDLEQAIANAKAKVDFSHDEDMQTPETPDVMSPALQFQAGARMPSGTTHFVAGHGTDRPVSRKGFRQPTQSRPRPAPLAPAPPRGMHMHDGTLSSPQDATMSPHGADNAPGLVSDHEDDDHGSPSDDEEHSSIAVAPRPLPPVGGSCGEDPMDLDVQTDDEIDQHGVIIRRNSMLAQEARDIRSAGSPSRKLGGK</sequence>
<dbReference type="eggNOG" id="ENOG502S5YH">
    <property type="taxonomic scope" value="Eukaryota"/>
</dbReference>
<feature type="compositionally biased region" description="Pro residues" evidence="1">
    <location>
        <begin position="236"/>
        <end position="251"/>
    </location>
</feature>
<feature type="compositionally biased region" description="Pro residues" evidence="1">
    <location>
        <begin position="571"/>
        <end position="580"/>
    </location>
</feature>
<feature type="region of interest" description="Disordered" evidence="1">
    <location>
        <begin position="402"/>
        <end position="482"/>
    </location>
</feature>
<feature type="compositionally biased region" description="Acidic residues" evidence="1">
    <location>
        <begin position="647"/>
        <end position="659"/>
    </location>
</feature>
<dbReference type="InterPro" id="IPR058706">
    <property type="entry name" value="zf-C2H2_AHC1-like"/>
</dbReference>
<gene>
    <name evidence="3" type="ORF">DOTSEDRAFT_72017</name>
</gene>
<feature type="region of interest" description="Disordered" evidence="1">
    <location>
        <begin position="216"/>
        <end position="255"/>
    </location>
</feature>
<dbReference type="EMBL" id="KB446539">
    <property type="protein sequence ID" value="EME44377.1"/>
    <property type="molecule type" value="Genomic_DNA"/>
</dbReference>
<dbReference type="AlphaFoldDB" id="N1PLJ9"/>
<organism evidence="3 4">
    <name type="scientific">Dothistroma septosporum (strain NZE10 / CBS 128990)</name>
    <name type="common">Red band needle blight fungus</name>
    <name type="synonym">Mycosphaerella pini</name>
    <dbReference type="NCBI Taxonomy" id="675120"/>
    <lineage>
        <taxon>Eukaryota</taxon>
        <taxon>Fungi</taxon>
        <taxon>Dikarya</taxon>
        <taxon>Ascomycota</taxon>
        <taxon>Pezizomycotina</taxon>
        <taxon>Dothideomycetes</taxon>
        <taxon>Dothideomycetidae</taxon>
        <taxon>Mycosphaerellales</taxon>
        <taxon>Mycosphaerellaceae</taxon>
        <taxon>Dothistroma</taxon>
    </lineage>
</organism>
<feature type="compositionally biased region" description="Polar residues" evidence="1">
    <location>
        <begin position="472"/>
        <end position="482"/>
    </location>
</feature>
<evidence type="ECO:0000256" key="1">
    <source>
        <dbReference type="SAM" id="MobiDB-lite"/>
    </source>
</evidence>
<accession>N1PLJ9</accession>
<evidence type="ECO:0000259" key="2">
    <source>
        <dbReference type="Pfam" id="PF25909"/>
    </source>
</evidence>
<feature type="domain" description="AHC1-like C2H2 zinc-finger" evidence="2">
    <location>
        <begin position="339"/>
        <end position="395"/>
    </location>
</feature>
<dbReference type="Proteomes" id="UP000016933">
    <property type="component" value="Unassembled WGS sequence"/>
</dbReference>
<dbReference type="OMA" id="IENEFNM"/>
<feature type="compositionally biased region" description="Polar residues" evidence="1">
    <location>
        <begin position="421"/>
        <end position="434"/>
    </location>
</feature>
<evidence type="ECO:0000313" key="3">
    <source>
        <dbReference type="EMBL" id="EME44377.1"/>
    </source>
</evidence>
<reference evidence="3 4" key="2">
    <citation type="journal article" date="2012" name="PLoS Pathog.">
        <title>Diverse lifestyles and strategies of plant pathogenesis encoded in the genomes of eighteen Dothideomycetes fungi.</title>
        <authorList>
            <person name="Ohm R.A."/>
            <person name="Feau N."/>
            <person name="Henrissat B."/>
            <person name="Schoch C.L."/>
            <person name="Horwitz B.A."/>
            <person name="Barry K.W."/>
            <person name="Condon B.J."/>
            <person name="Copeland A.C."/>
            <person name="Dhillon B."/>
            <person name="Glaser F."/>
            <person name="Hesse C.N."/>
            <person name="Kosti I."/>
            <person name="LaButti K."/>
            <person name="Lindquist E.A."/>
            <person name="Lucas S."/>
            <person name="Salamov A.A."/>
            <person name="Bradshaw R.E."/>
            <person name="Ciuffetti L."/>
            <person name="Hamelin R.C."/>
            <person name="Kema G.H.J."/>
            <person name="Lawrence C."/>
            <person name="Scott J.A."/>
            <person name="Spatafora J.W."/>
            <person name="Turgeon B.G."/>
            <person name="de Wit P.J.G.M."/>
            <person name="Zhong S."/>
            <person name="Goodwin S.B."/>
            <person name="Grigoriev I.V."/>
        </authorList>
    </citation>
    <scope>NUCLEOTIDE SEQUENCE [LARGE SCALE GENOMIC DNA]</scope>
    <source>
        <strain evidence="4">NZE10 / CBS 128990</strain>
    </source>
</reference>
<reference evidence="4" key="1">
    <citation type="journal article" date="2012" name="PLoS Genet.">
        <title>The genomes of the fungal plant pathogens Cladosporium fulvum and Dothistroma septosporum reveal adaptation to different hosts and lifestyles but also signatures of common ancestry.</title>
        <authorList>
            <person name="de Wit P.J.G.M."/>
            <person name="van der Burgt A."/>
            <person name="Oekmen B."/>
            <person name="Stergiopoulos I."/>
            <person name="Abd-Elsalam K.A."/>
            <person name="Aerts A.L."/>
            <person name="Bahkali A.H."/>
            <person name="Beenen H.G."/>
            <person name="Chettri P."/>
            <person name="Cox M.P."/>
            <person name="Datema E."/>
            <person name="de Vries R.P."/>
            <person name="Dhillon B."/>
            <person name="Ganley A.R."/>
            <person name="Griffiths S.A."/>
            <person name="Guo Y."/>
            <person name="Hamelin R.C."/>
            <person name="Henrissat B."/>
            <person name="Kabir M.S."/>
            <person name="Jashni M.K."/>
            <person name="Kema G."/>
            <person name="Klaubauf S."/>
            <person name="Lapidus A."/>
            <person name="Levasseur A."/>
            <person name="Lindquist E."/>
            <person name="Mehrabi R."/>
            <person name="Ohm R.A."/>
            <person name="Owen T.J."/>
            <person name="Salamov A."/>
            <person name="Schwelm A."/>
            <person name="Schijlen E."/>
            <person name="Sun H."/>
            <person name="van den Burg H.A."/>
            <person name="van Ham R.C.H.J."/>
            <person name="Zhang S."/>
            <person name="Goodwin S.B."/>
            <person name="Grigoriev I.V."/>
            <person name="Collemare J."/>
            <person name="Bradshaw R.E."/>
        </authorList>
    </citation>
    <scope>NUCLEOTIDE SEQUENCE [LARGE SCALE GENOMIC DNA]</scope>
    <source>
        <strain evidence="4">NZE10 / CBS 128990</strain>
    </source>
</reference>
<feature type="compositionally biased region" description="Basic residues" evidence="1">
    <location>
        <begin position="298"/>
        <end position="307"/>
    </location>
</feature>
<feature type="region of interest" description="Disordered" evidence="1">
    <location>
        <begin position="294"/>
        <end position="330"/>
    </location>
</feature>
<proteinExistence type="predicted"/>
<protein>
    <recommendedName>
        <fullName evidence="2">AHC1-like C2H2 zinc-finger domain-containing protein</fullName>
    </recommendedName>
</protein>
<dbReference type="Pfam" id="PF25909">
    <property type="entry name" value="zf-C2H2_AHC1"/>
    <property type="match status" value="1"/>
</dbReference>
<dbReference type="HOGENOM" id="CLU_016272_0_0_1"/>
<feature type="region of interest" description="Disordered" evidence="1">
    <location>
        <begin position="542"/>
        <end position="692"/>
    </location>
</feature>
<keyword evidence="4" id="KW-1185">Reference proteome</keyword>
<dbReference type="OrthoDB" id="5355528at2759"/>
<name>N1PLJ9_DOTSN</name>